<feature type="transmembrane region" description="Helical" evidence="11">
    <location>
        <begin position="93"/>
        <end position="110"/>
    </location>
</feature>
<accession>A0ABP9A2K3</accession>
<dbReference type="Pfam" id="PF00654">
    <property type="entry name" value="Voltage_CLC"/>
    <property type="match status" value="1"/>
</dbReference>
<dbReference type="PANTHER" id="PTHR43427:SF6">
    <property type="entry name" value="CHLORIDE CHANNEL PROTEIN CLC-E"/>
    <property type="match status" value="1"/>
</dbReference>
<protein>
    <submittedName>
        <fullName evidence="12">Chloride channel protein</fullName>
    </submittedName>
</protein>
<feature type="region of interest" description="Disordered" evidence="10">
    <location>
        <begin position="1"/>
        <end position="31"/>
    </location>
</feature>
<reference evidence="13" key="1">
    <citation type="journal article" date="2019" name="Int. J. Syst. Evol. Microbiol.">
        <title>The Global Catalogue of Microorganisms (GCM) 10K type strain sequencing project: providing services to taxonomists for standard genome sequencing and annotation.</title>
        <authorList>
            <consortium name="The Broad Institute Genomics Platform"/>
            <consortium name="The Broad Institute Genome Sequencing Center for Infectious Disease"/>
            <person name="Wu L."/>
            <person name="Ma J."/>
        </authorList>
    </citation>
    <scope>NUCLEOTIDE SEQUENCE [LARGE SCALE GENOMIC DNA]</scope>
    <source>
        <strain evidence="13">JCM 17979</strain>
    </source>
</reference>
<evidence type="ECO:0000313" key="12">
    <source>
        <dbReference type="EMBL" id="GAA4772705.1"/>
    </source>
</evidence>
<evidence type="ECO:0000256" key="7">
    <source>
        <dbReference type="ARBA" id="ARBA00023173"/>
    </source>
</evidence>
<evidence type="ECO:0000256" key="2">
    <source>
        <dbReference type="ARBA" id="ARBA00022448"/>
    </source>
</evidence>
<dbReference type="SUPFAM" id="SSF81340">
    <property type="entry name" value="Clc chloride channel"/>
    <property type="match status" value="1"/>
</dbReference>
<evidence type="ECO:0000256" key="9">
    <source>
        <dbReference type="ARBA" id="ARBA00023303"/>
    </source>
</evidence>
<feature type="transmembrane region" description="Helical" evidence="11">
    <location>
        <begin position="43"/>
        <end position="65"/>
    </location>
</feature>
<dbReference type="PANTHER" id="PTHR43427">
    <property type="entry name" value="CHLORIDE CHANNEL PROTEIN CLC-E"/>
    <property type="match status" value="1"/>
</dbReference>
<name>A0ABP9A2K3_9PSEU</name>
<proteinExistence type="predicted"/>
<dbReference type="InterPro" id="IPR014743">
    <property type="entry name" value="Cl-channel_core"/>
</dbReference>
<dbReference type="RefSeq" id="WP_345410266.1">
    <property type="nucleotide sequence ID" value="NZ_BAABHO010000001.1"/>
</dbReference>
<keyword evidence="8" id="KW-0868">Chloride</keyword>
<dbReference type="Gene3D" id="1.10.3080.10">
    <property type="entry name" value="Clc chloride channel"/>
    <property type="match status" value="1"/>
</dbReference>
<evidence type="ECO:0000256" key="4">
    <source>
        <dbReference type="ARBA" id="ARBA00022989"/>
    </source>
</evidence>
<evidence type="ECO:0000256" key="5">
    <source>
        <dbReference type="ARBA" id="ARBA00023065"/>
    </source>
</evidence>
<dbReference type="InterPro" id="IPR050368">
    <property type="entry name" value="ClC-type_chloride_channel"/>
</dbReference>
<comment type="caution">
    <text evidence="12">The sequence shown here is derived from an EMBL/GenBank/DDBJ whole genome shotgun (WGS) entry which is preliminary data.</text>
</comment>
<keyword evidence="9" id="KW-0407">Ion channel</keyword>
<evidence type="ECO:0000256" key="1">
    <source>
        <dbReference type="ARBA" id="ARBA00004141"/>
    </source>
</evidence>
<feature type="transmembrane region" description="Helical" evidence="11">
    <location>
        <begin position="215"/>
        <end position="238"/>
    </location>
</feature>
<keyword evidence="2" id="KW-0813">Transport</keyword>
<evidence type="ECO:0000256" key="11">
    <source>
        <dbReference type="SAM" id="Phobius"/>
    </source>
</evidence>
<feature type="transmembrane region" description="Helical" evidence="11">
    <location>
        <begin position="329"/>
        <end position="349"/>
    </location>
</feature>
<dbReference type="InterPro" id="IPR001807">
    <property type="entry name" value="ClC"/>
</dbReference>
<keyword evidence="4 11" id="KW-1133">Transmembrane helix</keyword>
<feature type="transmembrane region" description="Helical" evidence="11">
    <location>
        <begin position="418"/>
        <end position="438"/>
    </location>
</feature>
<dbReference type="Proteomes" id="UP001500928">
    <property type="component" value="Unassembled WGS sequence"/>
</dbReference>
<dbReference type="PRINTS" id="PR00762">
    <property type="entry name" value="CLCHANNEL"/>
</dbReference>
<feature type="transmembrane region" description="Helical" evidence="11">
    <location>
        <begin position="290"/>
        <end position="309"/>
    </location>
</feature>
<keyword evidence="7" id="KW-0869">Chloride channel</keyword>
<evidence type="ECO:0000313" key="13">
    <source>
        <dbReference type="Proteomes" id="UP001500928"/>
    </source>
</evidence>
<evidence type="ECO:0000256" key="6">
    <source>
        <dbReference type="ARBA" id="ARBA00023136"/>
    </source>
</evidence>
<evidence type="ECO:0000256" key="10">
    <source>
        <dbReference type="SAM" id="MobiDB-lite"/>
    </source>
</evidence>
<gene>
    <name evidence="12" type="ORF">GCM10023200_01310</name>
</gene>
<keyword evidence="13" id="KW-1185">Reference proteome</keyword>
<feature type="transmembrane region" description="Helical" evidence="11">
    <location>
        <begin position="356"/>
        <end position="378"/>
    </location>
</feature>
<sequence length="453" mass="45568">MASTSGRVRVPPPLLRRRVPSGRGATEQPNAPVAEEARLTLRFWLLVALVGVGAGLAGALLIGLLHLTEHVAFGYASGSFAEGAQHASPLRRVLATAGGGVVVAVGFFLVRRWTRGRADVDDAVWHGDGTLSAPRAAGTAVFSEIAVGAGASVGREAAPRLIGGLLGSVLGRWAGMSTAQRRLLVACGAGAGFAAVYDVPLGGAVFTAEVLCGGIALPVVLPALASCAIATATAWVALPREATYPGLPDLPPTTSATVWALAVAVPLGLLAVGFVRLIARVSHHRPTGWWSLPAPLVAMLVVGLVGIPLPELFGNGKILADLAFDARGSIVLLLVLGALKPLLTSLCLGSGIAGGLFTPTLSTGAALGAGLGGLWSLAWPGTGVVTFAVIGAAAFVGAAMQAPLAALALLLELTHAGFGLMVPMAVATVLATVTARVVDGYSIYSGRLPPSGP</sequence>
<dbReference type="EMBL" id="BAABHO010000001">
    <property type="protein sequence ID" value="GAA4772705.1"/>
    <property type="molecule type" value="Genomic_DNA"/>
</dbReference>
<organism evidence="12 13">
    <name type="scientific">Actinomycetospora chlora</name>
    <dbReference type="NCBI Taxonomy" id="663608"/>
    <lineage>
        <taxon>Bacteria</taxon>
        <taxon>Bacillati</taxon>
        <taxon>Actinomycetota</taxon>
        <taxon>Actinomycetes</taxon>
        <taxon>Pseudonocardiales</taxon>
        <taxon>Pseudonocardiaceae</taxon>
        <taxon>Actinomycetospora</taxon>
    </lineage>
</organism>
<evidence type="ECO:0000256" key="8">
    <source>
        <dbReference type="ARBA" id="ARBA00023214"/>
    </source>
</evidence>
<evidence type="ECO:0000256" key="3">
    <source>
        <dbReference type="ARBA" id="ARBA00022692"/>
    </source>
</evidence>
<feature type="transmembrane region" description="Helical" evidence="11">
    <location>
        <begin position="258"/>
        <end position="278"/>
    </location>
</feature>
<keyword evidence="6 11" id="KW-0472">Membrane</keyword>
<keyword evidence="3 11" id="KW-0812">Transmembrane</keyword>
<keyword evidence="5" id="KW-0406">Ion transport</keyword>
<feature type="transmembrane region" description="Helical" evidence="11">
    <location>
        <begin position="384"/>
        <end position="411"/>
    </location>
</feature>
<comment type="subcellular location">
    <subcellularLocation>
        <location evidence="1">Membrane</location>
        <topology evidence="1">Multi-pass membrane protein</topology>
    </subcellularLocation>
</comment>